<dbReference type="EMBL" id="JAAAUY010000448">
    <property type="protein sequence ID" value="KAF9329774.1"/>
    <property type="molecule type" value="Genomic_DNA"/>
</dbReference>
<evidence type="ECO:0000313" key="2">
    <source>
        <dbReference type="EMBL" id="KAF9329774.1"/>
    </source>
</evidence>
<dbReference type="InterPro" id="IPR011993">
    <property type="entry name" value="PH-like_dom_sf"/>
</dbReference>
<gene>
    <name evidence="2" type="ORF">BG006_007188</name>
</gene>
<feature type="domain" description="CRIB" evidence="1">
    <location>
        <begin position="135"/>
        <end position="148"/>
    </location>
</feature>
<proteinExistence type="predicted"/>
<dbReference type="SUPFAM" id="SSF50729">
    <property type="entry name" value="PH domain-like"/>
    <property type="match status" value="1"/>
</dbReference>
<dbReference type="CDD" id="cd00132">
    <property type="entry name" value="CRIB"/>
    <property type="match status" value="1"/>
</dbReference>
<protein>
    <recommendedName>
        <fullName evidence="1">CRIB domain-containing protein</fullName>
    </recommendedName>
</protein>
<reference evidence="2" key="1">
    <citation type="journal article" date="2020" name="Fungal Divers.">
        <title>Resolving the Mortierellaceae phylogeny through synthesis of multi-gene phylogenetics and phylogenomics.</title>
        <authorList>
            <person name="Vandepol N."/>
            <person name="Liber J."/>
            <person name="Desiro A."/>
            <person name="Na H."/>
            <person name="Kennedy M."/>
            <person name="Barry K."/>
            <person name="Grigoriev I.V."/>
            <person name="Miller A.N."/>
            <person name="O'Donnell K."/>
            <person name="Stajich J.E."/>
            <person name="Bonito G."/>
        </authorList>
    </citation>
    <scope>NUCLEOTIDE SEQUENCE</scope>
    <source>
        <strain evidence="2">NVP1</strain>
    </source>
</reference>
<dbReference type="InterPro" id="IPR000095">
    <property type="entry name" value="CRIB_dom"/>
</dbReference>
<dbReference type="Proteomes" id="UP000696485">
    <property type="component" value="Unassembled WGS sequence"/>
</dbReference>
<dbReference type="PROSITE" id="PS50108">
    <property type="entry name" value="CRIB"/>
    <property type="match status" value="1"/>
</dbReference>
<dbReference type="Gene3D" id="3.90.810.10">
    <property type="entry name" value="CRIB domain"/>
    <property type="match status" value="1"/>
</dbReference>
<organism evidence="2 3">
    <name type="scientific">Podila minutissima</name>
    <dbReference type="NCBI Taxonomy" id="64525"/>
    <lineage>
        <taxon>Eukaryota</taxon>
        <taxon>Fungi</taxon>
        <taxon>Fungi incertae sedis</taxon>
        <taxon>Mucoromycota</taxon>
        <taxon>Mortierellomycotina</taxon>
        <taxon>Mortierellomycetes</taxon>
        <taxon>Mortierellales</taxon>
        <taxon>Mortierellaceae</taxon>
        <taxon>Podila</taxon>
    </lineage>
</organism>
<comment type="caution">
    <text evidence="2">The sequence shown here is derived from an EMBL/GenBank/DDBJ whole genome shotgun (WGS) entry which is preliminary data.</text>
</comment>
<accession>A0A9P5VKW9</accession>
<dbReference type="AlphaFoldDB" id="A0A9P5VKW9"/>
<evidence type="ECO:0000259" key="1">
    <source>
        <dbReference type="PROSITE" id="PS50108"/>
    </source>
</evidence>
<name>A0A9P5VKW9_9FUNG</name>
<sequence>MPSITLNNPEDKATVKRFLSLPNTRIITATVARLYIAYPDPYQWTYSGILGAVALIQTSNTFYLRIVDLLNYVAGFSFADEHEADVFYGKVYGRAGLRPFKPVRSAGTLAKSGKGGVHGRNRIPLHNGKLDKTRIGLPSDFRHVGHIGWDPDVGFDVSETF</sequence>
<dbReference type="Pfam" id="PF00786">
    <property type="entry name" value="PBD"/>
    <property type="match status" value="1"/>
</dbReference>
<evidence type="ECO:0000313" key="3">
    <source>
        <dbReference type="Proteomes" id="UP000696485"/>
    </source>
</evidence>
<keyword evidence="3" id="KW-1185">Reference proteome</keyword>
<dbReference type="Gene3D" id="2.30.29.30">
    <property type="entry name" value="Pleckstrin-homology domain (PH domain)/Phosphotyrosine-binding domain (PTB)"/>
    <property type="match status" value="1"/>
</dbReference>
<dbReference type="InterPro" id="IPR036936">
    <property type="entry name" value="CRIB_dom_sf"/>
</dbReference>